<comment type="caution">
    <text evidence="1">The sequence shown here is derived from an EMBL/GenBank/DDBJ whole genome shotgun (WGS) entry which is preliminary data.</text>
</comment>
<dbReference type="AlphaFoldDB" id="A0A427A8C7"/>
<evidence type="ECO:0000313" key="2">
    <source>
        <dbReference type="Proteomes" id="UP000287651"/>
    </source>
</evidence>
<evidence type="ECO:0000313" key="1">
    <source>
        <dbReference type="EMBL" id="RRT72516.1"/>
    </source>
</evidence>
<protein>
    <submittedName>
        <fullName evidence="1">Uncharacterized protein</fullName>
    </submittedName>
</protein>
<name>A0A427A8C7_ENSVE</name>
<dbReference type="EMBL" id="AMZH03003382">
    <property type="protein sequence ID" value="RRT72516.1"/>
    <property type="molecule type" value="Genomic_DNA"/>
</dbReference>
<reference evidence="1 2" key="1">
    <citation type="journal article" date="2014" name="Agronomy (Basel)">
        <title>A Draft Genome Sequence for Ensete ventricosum, the Drought-Tolerant Tree Against Hunger.</title>
        <authorList>
            <person name="Harrison J."/>
            <person name="Moore K.A."/>
            <person name="Paszkiewicz K."/>
            <person name="Jones T."/>
            <person name="Grant M."/>
            <person name="Ambacheew D."/>
            <person name="Muzemil S."/>
            <person name="Studholme D.J."/>
        </authorList>
    </citation>
    <scope>NUCLEOTIDE SEQUENCE [LARGE SCALE GENOMIC DNA]</scope>
</reference>
<gene>
    <name evidence="1" type="ORF">B296_00018773</name>
</gene>
<organism evidence="1 2">
    <name type="scientific">Ensete ventricosum</name>
    <name type="common">Abyssinian banana</name>
    <name type="synonym">Musa ensete</name>
    <dbReference type="NCBI Taxonomy" id="4639"/>
    <lineage>
        <taxon>Eukaryota</taxon>
        <taxon>Viridiplantae</taxon>
        <taxon>Streptophyta</taxon>
        <taxon>Embryophyta</taxon>
        <taxon>Tracheophyta</taxon>
        <taxon>Spermatophyta</taxon>
        <taxon>Magnoliopsida</taxon>
        <taxon>Liliopsida</taxon>
        <taxon>Zingiberales</taxon>
        <taxon>Musaceae</taxon>
        <taxon>Ensete</taxon>
    </lineage>
</organism>
<dbReference type="Proteomes" id="UP000287651">
    <property type="component" value="Unassembled WGS sequence"/>
</dbReference>
<accession>A0A427A8C7</accession>
<proteinExistence type="predicted"/>
<sequence>MLIRTSGEIWNEEEEETYHDQVFGCIVKQRLRGGSVDLLHQREAEEPLTKQLCLGSVCQHLTLWSQTPPCPTVCYSPPYARLLKEPLQWGYPCGGSCSSRGESRRKLPY</sequence>